<evidence type="ECO:0000313" key="5">
    <source>
        <dbReference type="WBParaSite" id="DME_0000609401-mRNA-1"/>
    </source>
</evidence>
<keyword evidence="4" id="KW-1185">Reference proteome</keyword>
<dbReference type="STRING" id="318479.A0A0N4UF95"/>
<reference evidence="5" key="1">
    <citation type="submission" date="2017-02" db="UniProtKB">
        <authorList>
            <consortium name="WormBaseParasite"/>
        </authorList>
    </citation>
    <scope>IDENTIFICATION</scope>
</reference>
<dbReference type="PANTHER" id="PTHR13582">
    <property type="entry name" value="M-PHASE PHOSPHOPROTEIN 6"/>
    <property type="match status" value="1"/>
</dbReference>
<dbReference type="Proteomes" id="UP000274756">
    <property type="component" value="Unassembled WGS sequence"/>
</dbReference>
<evidence type="ECO:0000313" key="3">
    <source>
        <dbReference type="Proteomes" id="UP000038040"/>
    </source>
</evidence>
<name>A0A0N4UF95_DRAME</name>
<dbReference type="AlphaFoldDB" id="A0A0N4UF95"/>
<evidence type="ECO:0000313" key="2">
    <source>
        <dbReference type="EMBL" id="VDN51060.1"/>
    </source>
</evidence>
<dbReference type="GO" id="GO:0000460">
    <property type="term" value="P:maturation of 5.8S rRNA"/>
    <property type="evidence" value="ECO:0007669"/>
    <property type="project" value="TreeGrafter"/>
</dbReference>
<evidence type="ECO:0000256" key="1">
    <source>
        <dbReference type="SAM" id="MobiDB-lite"/>
    </source>
</evidence>
<gene>
    <name evidence="2" type="ORF">DME_LOCUS1033</name>
</gene>
<dbReference type="WBParaSite" id="DME_0000609401-mRNA-1">
    <property type="protein sequence ID" value="DME_0000609401-mRNA-1"/>
    <property type="gene ID" value="DME_0000609401"/>
</dbReference>
<feature type="region of interest" description="Disordered" evidence="1">
    <location>
        <begin position="20"/>
        <end position="46"/>
    </location>
</feature>
<feature type="compositionally biased region" description="Basic and acidic residues" evidence="1">
    <location>
        <begin position="22"/>
        <end position="35"/>
    </location>
</feature>
<proteinExistence type="predicted"/>
<sequence length="128" mass="15094">MDSGTISSGLLKMKFMQKTKKRLDEKEKRKQDKELQNNYVGETSNGHRKKIQRKLVFENSCDVLQDLVFGRMSFRGFNPEVEKLMMYYKNIRDGEEPDDFNIKDIPDVEMAELYLLILLHLDSKLSEI</sequence>
<dbReference type="EMBL" id="UYYG01000012">
    <property type="protein sequence ID" value="VDN51060.1"/>
    <property type="molecule type" value="Genomic_DNA"/>
</dbReference>
<organism evidence="3 5">
    <name type="scientific">Dracunculus medinensis</name>
    <name type="common">Guinea worm</name>
    <dbReference type="NCBI Taxonomy" id="318479"/>
    <lineage>
        <taxon>Eukaryota</taxon>
        <taxon>Metazoa</taxon>
        <taxon>Ecdysozoa</taxon>
        <taxon>Nematoda</taxon>
        <taxon>Chromadorea</taxon>
        <taxon>Rhabditida</taxon>
        <taxon>Spirurina</taxon>
        <taxon>Dracunculoidea</taxon>
        <taxon>Dracunculidae</taxon>
        <taxon>Dracunculus</taxon>
    </lineage>
</organism>
<dbReference type="OrthoDB" id="20403at2759"/>
<dbReference type="InterPro" id="IPR019324">
    <property type="entry name" value="MPP6"/>
</dbReference>
<protein>
    <submittedName>
        <fullName evidence="2 5">Uncharacterized protein</fullName>
    </submittedName>
</protein>
<reference evidence="2 4" key="2">
    <citation type="submission" date="2018-11" db="EMBL/GenBank/DDBJ databases">
        <authorList>
            <consortium name="Pathogen Informatics"/>
        </authorList>
    </citation>
    <scope>NUCLEOTIDE SEQUENCE [LARGE SCALE GENOMIC DNA]</scope>
</reference>
<dbReference type="Pfam" id="PF10175">
    <property type="entry name" value="MPP6"/>
    <property type="match status" value="1"/>
</dbReference>
<evidence type="ECO:0000313" key="4">
    <source>
        <dbReference type="Proteomes" id="UP000274756"/>
    </source>
</evidence>
<accession>A0A0N4UF95</accession>
<dbReference type="PANTHER" id="PTHR13582:SF0">
    <property type="entry name" value="M-PHASE PHOSPHOPROTEIN 6"/>
    <property type="match status" value="1"/>
</dbReference>
<dbReference type="Proteomes" id="UP000038040">
    <property type="component" value="Unplaced"/>
</dbReference>